<protein>
    <submittedName>
        <fullName evidence="2">Uncharacterized protein</fullName>
    </submittedName>
</protein>
<comment type="caution">
    <text evidence="2">The sequence shown here is derived from an EMBL/GenBank/DDBJ whole genome shotgun (WGS) entry which is preliminary data.</text>
</comment>
<reference evidence="2 3" key="1">
    <citation type="submission" date="2019-05" db="EMBL/GenBank/DDBJ databases">
        <title>Another draft genome of Portunus trituberculatus and its Hox gene families provides insights of decapod evolution.</title>
        <authorList>
            <person name="Jeong J.-H."/>
            <person name="Song I."/>
            <person name="Kim S."/>
            <person name="Choi T."/>
            <person name="Kim D."/>
            <person name="Ryu S."/>
            <person name="Kim W."/>
        </authorList>
    </citation>
    <scope>NUCLEOTIDE SEQUENCE [LARGE SCALE GENOMIC DNA]</scope>
    <source>
        <tissue evidence="2">Muscle</tissue>
    </source>
</reference>
<sequence length="59" mass="6480">MCPVPRHEISLYSPQLSLHQAAKTPSEQRMPSLALGWPRSPAPRLTLAPDTQSTCPTLD</sequence>
<evidence type="ECO:0000313" key="2">
    <source>
        <dbReference type="EMBL" id="MPC31703.1"/>
    </source>
</evidence>
<name>A0A5B7EFE0_PORTR</name>
<feature type="region of interest" description="Disordered" evidence="1">
    <location>
        <begin position="20"/>
        <end position="59"/>
    </location>
</feature>
<proteinExistence type="predicted"/>
<gene>
    <name evidence="2" type="ORF">E2C01_024999</name>
</gene>
<feature type="compositionally biased region" description="Polar residues" evidence="1">
    <location>
        <begin position="49"/>
        <end position="59"/>
    </location>
</feature>
<evidence type="ECO:0000313" key="3">
    <source>
        <dbReference type="Proteomes" id="UP000324222"/>
    </source>
</evidence>
<feature type="compositionally biased region" description="Polar residues" evidence="1">
    <location>
        <begin position="20"/>
        <end position="29"/>
    </location>
</feature>
<evidence type="ECO:0000256" key="1">
    <source>
        <dbReference type="SAM" id="MobiDB-lite"/>
    </source>
</evidence>
<dbReference type="AlphaFoldDB" id="A0A5B7EFE0"/>
<accession>A0A5B7EFE0</accession>
<organism evidence="2 3">
    <name type="scientific">Portunus trituberculatus</name>
    <name type="common">Swimming crab</name>
    <name type="synonym">Neptunus trituberculatus</name>
    <dbReference type="NCBI Taxonomy" id="210409"/>
    <lineage>
        <taxon>Eukaryota</taxon>
        <taxon>Metazoa</taxon>
        <taxon>Ecdysozoa</taxon>
        <taxon>Arthropoda</taxon>
        <taxon>Crustacea</taxon>
        <taxon>Multicrustacea</taxon>
        <taxon>Malacostraca</taxon>
        <taxon>Eumalacostraca</taxon>
        <taxon>Eucarida</taxon>
        <taxon>Decapoda</taxon>
        <taxon>Pleocyemata</taxon>
        <taxon>Brachyura</taxon>
        <taxon>Eubrachyura</taxon>
        <taxon>Portunoidea</taxon>
        <taxon>Portunidae</taxon>
        <taxon>Portuninae</taxon>
        <taxon>Portunus</taxon>
    </lineage>
</organism>
<dbReference type="Proteomes" id="UP000324222">
    <property type="component" value="Unassembled WGS sequence"/>
</dbReference>
<dbReference type="EMBL" id="VSRR010002488">
    <property type="protein sequence ID" value="MPC31703.1"/>
    <property type="molecule type" value="Genomic_DNA"/>
</dbReference>
<keyword evidence="3" id="KW-1185">Reference proteome</keyword>